<protein>
    <submittedName>
        <fullName evidence="1">Uncharacterized protein</fullName>
    </submittedName>
</protein>
<dbReference type="HOGENOM" id="CLU_1089993_0_0_1"/>
<proteinExistence type="predicted"/>
<gene>
    <name evidence="1" type="ORF">DOTSEDRAFT_26271</name>
</gene>
<evidence type="ECO:0000313" key="2">
    <source>
        <dbReference type="Proteomes" id="UP000016933"/>
    </source>
</evidence>
<dbReference type="PANTHER" id="PTHR42085">
    <property type="entry name" value="F-BOX DOMAIN-CONTAINING PROTEIN"/>
    <property type="match status" value="1"/>
</dbReference>
<accession>N1PK05</accession>
<reference evidence="1 2" key="2">
    <citation type="journal article" date="2012" name="PLoS Pathog.">
        <title>Diverse lifestyles and strategies of plant pathogenesis encoded in the genomes of eighteen Dothideomycetes fungi.</title>
        <authorList>
            <person name="Ohm R.A."/>
            <person name="Feau N."/>
            <person name="Henrissat B."/>
            <person name="Schoch C.L."/>
            <person name="Horwitz B.A."/>
            <person name="Barry K.W."/>
            <person name="Condon B.J."/>
            <person name="Copeland A.C."/>
            <person name="Dhillon B."/>
            <person name="Glaser F."/>
            <person name="Hesse C.N."/>
            <person name="Kosti I."/>
            <person name="LaButti K."/>
            <person name="Lindquist E.A."/>
            <person name="Lucas S."/>
            <person name="Salamov A.A."/>
            <person name="Bradshaw R.E."/>
            <person name="Ciuffetti L."/>
            <person name="Hamelin R.C."/>
            <person name="Kema G.H.J."/>
            <person name="Lawrence C."/>
            <person name="Scott J.A."/>
            <person name="Spatafora J.W."/>
            <person name="Turgeon B.G."/>
            <person name="de Wit P.J.G.M."/>
            <person name="Zhong S."/>
            <person name="Goodwin S.B."/>
            <person name="Grigoriev I.V."/>
        </authorList>
    </citation>
    <scope>NUCLEOTIDE SEQUENCE [LARGE SCALE GENOMIC DNA]</scope>
    <source>
        <strain evidence="2">NZE10 / CBS 128990</strain>
    </source>
</reference>
<dbReference type="PANTHER" id="PTHR42085:SF1">
    <property type="entry name" value="F-BOX DOMAIN-CONTAINING PROTEIN"/>
    <property type="match status" value="1"/>
</dbReference>
<dbReference type="InterPro" id="IPR038883">
    <property type="entry name" value="AN11006-like"/>
</dbReference>
<dbReference type="OrthoDB" id="3650508at2759"/>
<keyword evidence="2" id="KW-1185">Reference proteome</keyword>
<dbReference type="OMA" id="GMDEANF"/>
<evidence type="ECO:0000313" key="1">
    <source>
        <dbReference type="EMBL" id="EME42717.1"/>
    </source>
</evidence>
<organism evidence="1 2">
    <name type="scientific">Dothistroma septosporum (strain NZE10 / CBS 128990)</name>
    <name type="common">Red band needle blight fungus</name>
    <name type="synonym">Mycosphaerella pini</name>
    <dbReference type="NCBI Taxonomy" id="675120"/>
    <lineage>
        <taxon>Eukaryota</taxon>
        <taxon>Fungi</taxon>
        <taxon>Dikarya</taxon>
        <taxon>Ascomycota</taxon>
        <taxon>Pezizomycotina</taxon>
        <taxon>Dothideomycetes</taxon>
        <taxon>Dothideomycetidae</taxon>
        <taxon>Mycosphaerellales</taxon>
        <taxon>Mycosphaerellaceae</taxon>
        <taxon>Dothistroma</taxon>
    </lineage>
</organism>
<name>N1PK05_DOTSN</name>
<dbReference type="Proteomes" id="UP000016933">
    <property type="component" value="Unassembled WGS sequence"/>
</dbReference>
<dbReference type="EMBL" id="KB446541">
    <property type="protein sequence ID" value="EME42717.1"/>
    <property type="molecule type" value="Genomic_DNA"/>
</dbReference>
<dbReference type="AlphaFoldDB" id="N1PK05"/>
<reference evidence="2" key="1">
    <citation type="journal article" date="2012" name="PLoS Genet.">
        <title>The genomes of the fungal plant pathogens Cladosporium fulvum and Dothistroma septosporum reveal adaptation to different hosts and lifestyles but also signatures of common ancestry.</title>
        <authorList>
            <person name="de Wit P.J.G.M."/>
            <person name="van der Burgt A."/>
            <person name="Oekmen B."/>
            <person name="Stergiopoulos I."/>
            <person name="Abd-Elsalam K.A."/>
            <person name="Aerts A.L."/>
            <person name="Bahkali A.H."/>
            <person name="Beenen H.G."/>
            <person name="Chettri P."/>
            <person name="Cox M.P."/>
            <person name="Datema E."/>
            <person name="de Vries R.P."/>
            <person name="Dhillon B."/>
            <person name="Ganley A.R."/>
            <person name="Griffiths S.A."/>
            <person name="Guo Y."/>
            <person name="Hamelin R.C."/>
            <person name="Henrissat B."/>
            <person name="Kabir M.S."/>
            <person name="Jashni M.K."/>
            <person name="Kema G."/>
            <person name="Klaubauf S."/>
            <person name="Lapidus A."/>
            <person name="Levasseur A."/>
            <person name="Lindquist E."/>
            <person name="Mehrabi R."/>
            <person name="Ohm R.A."/>
            <person name="Owen T.J."/>
            <person name="Salamov A."/>
            <person name="Schwelm A."/>
            <person name="Schijlen E."/>
            <person name="Sun H."/>
            <person name="van den Burg H.A."/>
            <person name="van Ham R.C.H.J."/>
            <person name="Zhang S."/>
            <person name="Goodwin S.B."/>
            <person name="Grigoriev I.V."/>
            <person name="Collemare J."/>
            <person name="Bradshaw R.E."/>
        </authorList>
    </citation>
    <scope>NUCLEOTIDE SEQUENCE [LARGE SCALE GENOMIC DNA]</scope>
    <source>
        <strain evidence="2">NZE10 / CBS 128990</strain>
    </source>
</reference>
<sequence>MAEQDATTSIRQYASVILRKENPYMKTQTLDSMLDELTAGLRRRIQQQVQESEATKSRANFFMLPAEIRNTIYELVLVGPNPLEAGPPKKGQAFYIWKPSYGTCGSVYTPILQSCRQVRHEALPIFWGLNTFEVELRCRHPSQLDELDLRKLCLWKGAIGDTQFAMIKNVNIKLYLQDCENQITVNNPWQKDQLTQYATFICRAAGASPEELRSDLRVQEWNVDIILKILKLAKLGMDEANFKIQISTECSNWPW</sequence>